<evidence type="ECO:0000313" key="1">
    <source>
        <dbReference type="EMBL" id="QAU04968.1"/>
    </source>
</evidence>
<gene>
    <name evidence="1" type="ORF">Henu3_gp24</name>
</gene>
<sequence>MRRPKIEMVLPHEPAGELVAAGEHLHARLVERAVSVNLRAHDQPSATQPRNLRLVLLSPPGKQERRRCRDRVVAEHLGEHVQHDALAVRARTEQERQHVLAHLTDRGQPSQLLHIPGQRHIAVTERVLQEPRPARRNLSRCVADAGHLRVPAAGIGAEQLAGAEVDNTVRCVQLVRVAVEIVDADLQRGLVLRLRNHGLLLGRRQALQLPLRQRLAVSRPDALDGLAGGLPGRCVRRVHLPPRAVPLQPATHVGAVADTISVPSDEPVSITGVGHLPRRQHGRAAVVLRGRRAAGLRRGVGRARAAGRHTSHASRVCAGHRLAARSGRGRRSSRVAVAQVHVAADLGHEVRLGHRGRPPNALGHSLVDLAVLHRTRVAADALLAQLGEPQLDHPAALAVQFLGQATTPVERGQAGELRQHPLMPPLRRHVGPPRLDRLDGVPARRIGVAPVARRRHQLGVAAPVEQIALGLDDALIGQHLVDLRHGQRAARRYLGDDRDRLALDVEAARHAELAGQLVNVVGLRAVRLGHPVDQPTPAAQQRGRFDVPLLGADLAVFDRPIRLQAVPGAHDRRWCGAEHCRQVGDDRPRGLVAVAPAGLHVQVDEQRREPRHVGRVAAPLLAFLAPPGRVDAEVHITVAHPAECVSNARGVVSADDARLCVAVPVDGQQADVLTSPKVEGFQQV</sequence>
<protein>
    <submittedName>
        <fullName evidence="1">Uncharacterized protein</fullName>
    </submittedName>
</protein>
<dbReference type="Proteomes" id="UP000290904">
    <property type="component" value="Segment"/>
</dbReference>
<name>A0A410T7L6_9CAUD</name>
<dbReference type="EMBL" id="MK224497">
    <property type="protein sequence ID" value="QAU04968.1"/>
    <property type="molecule type" value="Genomic_DNA"/>
</dbReference>
<accession>A0A410T7L6</accession>
<organism evidence="1 2">
    <name type="scientific">Mycobacterium phage Henu3</name>
    <dbReference type="NCBI Taxonomy" id="2492961"/>
    <lineage>
        <taxon>Viruses</taxon>
        <taxon>Duplodnaviria</taxon>
        <taxon>Heunggongvirae</taxon>
        <taxon>Uroviricota</taxon>
        <taxon>Caudoviricetes</taxon>
        <taxon>Weiservirinae</taxon>
        <taxon>Fionnbharthvirus</taxon>
        <taxon>Fionnbharthvirus henu3</taxon>
    </lineage>
</organism>
<keyword evidence="2" id="KW-1185">Reference proteome</keyword>
<reference evidence="1 2" key="1">
    <citation type="submission" date="2018-11" db="EMBL/GenBank/DDBJ databases">
        <authorList>
            <person name="Teng T."/>
        </authorList>
    </citation>
    <scope>NUCLEOTIDE SEQUENCE [LARGE SCALE GENOMIC DNA]</scope>
</reference>
<evidence type="ECO:0000313" key="2">
    <source>
        <dbReference type="Proteomes" id="UP000290904"/>
    </source>
</evidence>
<proteinExistence type="predicted"/>